<dbReference type="EMBL" id="CM056744">
    <property type="protein sequence ID" value="KAJ8665122.1"/>
    <property type="molecule type" value="Genomic_DNA"/>
</dbReference>
<name>A0ACC2N264_9HYME</name>
<accession>A0ACC2N264</accession>
<gene>
    <name evidence="1" type="ORF">QAD02_006784</name>
</gene>
<organism evidence="1 2">
    <name type="scientific">Eretmocerus hayati</name>
    <dbReference type="NCBI Taxonomy" id="131215"/>
    <lineage>
        <taxon>Eukaryota</taxon>
        <taxon>Metazoa</taxon>
        <taxon>Ecdysozoa</taxon>
        <taxon>Arthropoda</taxon>
        <taxon>Hexapoda</taxon>
        <taxon>Insecta</taxon>
        <taxon>Pterygota</taxon>
        <taxon>Neoptera</taxon>
        <taxon>Endopterygota</taxon>
        <taxon>Hymenoptera</taxon>
        <taxon>Apocrita</taxon>
        <taxon>Proctotrupomorpha</taxon>
        <taxon>Chalcidoidea</taxon>
        <taxon>Aphelinidae</taxon>
        <taxon>Aphelininae</taxon>
        <taxon>Eretmocerus</taxon>
    </lineage>
</organism>
<evidence type="ECO:0000313" key="2">
    <source>
        <dbReference type="Proteomes" id="UP001239111"/>
    </source>
</evidence>
<proteinExistence type="predicted"/>
<comment type="caution">
    <text evidence="1">The sequence shown here is derived from an EMBL/GenBank/DDBJ whole genome shotgun (WGS) entry which is preliminary data.</text>
</comment>
<reference evidence="1" key="1">
    <citation type="submission" date="2023-04" db="EMBL/GenBank/DDBJ databases">
        <title>A chromosome-level genome assembly of the parasitoid wasp Eretmocerus hayati.</title>
        <authorList>
            <person name="Zhong Y."/>
            <person name="Liu S."/>
            <person name="Liu Y."/>
        </authorList>
    </citation>
    <scope>NUCLEOTIDE SEQUENCE</scope>
    <source>
        <strain evidence="1">ZJU_SS_LIU_2023</strain>
    </source>
</reference>
<protein>
    <submittedName>
        <fullName evidence="1">Uncharacterized protein</fullName>
    </submittedName>
</protein>
<keyword evidence="2" id="KW-1185">Reference proteome</keyword>
<dbReference type="Proteomes" id="UP001239111">
    <property type="component" value="Chromosome 4"/>
</dbReference>
<evidence type="ECO:0000313" key="1">
    <source>
        <dbReference type="EMBL" id="KAJ8665122.1"/>
    </source>
</evidence>
<sequence>MIKILHIVVVILCILNHPCSSVLTNEEKLSAHVDASLYSRIRCGLLYTLEDFDSYRHTFDNRNFQQRLSYYYPERNDPEKKIKRLRGKKMDQVLENLAILRHILFVSRGGVASHNEELEAYFEHAQWAYFEAMKNRIFSGTLIRWPHISYNAKTKKIVVTPEVFLGDFAPGTVISPGNNGATSEINYDEHVEFKPSYHERQSQRYNFELTKHIDVSFLADGVGEDIRTEVRQRIKERLLQGSRNKVPSAHHMISFERLSNFGNHNSVLMNLLKNQFFNSARLLTQRMFENDKLHLRGQMVHSHSGGNSLSVEQYFSQVFEKNIDQPAGNLFYGPDPRLRDDDNKDKFDVKAQVIWTPKEFQSLKNLESELTSFLERHDIMSFREIIASVRETEPNNEDLTQEEKLGLVEENVLDMIRRETGKELENIVDSSELNFSNVIENYRAFEKLKSILEDFGQTFLHIATTFYTIRSYRNLEAGEPLPFYPNTWEVSTTNRWRILTVEQVHSNILNERLPDWLRAIIEEIQNEKNITIPLKFEPLAVNEDHQTDVPFSPKAYGLDIQRFVPPTVTEIECLNTVHVKQCHECSEPKPFTKIPLSVMVKMILDKDFDRVADQFYQQASTSSAVPDIKDFVMKQLKGGDNCNREILEIKEAVCEEIEEKIFPTRLPSVLQVPIPIVPPQENNEDLSDSVIDNLAAAIRASMISFCDQNPHRQRRQLPSDSSMSQRNSVCFNYFACQIPFRGCAYTTTNPCPRKDLISSRLFNETFMSNEVGFLSNIHAMILHEAGDWNIDEKRRAIDVREYAFKNADNVSSIVHKLISKICGITDELPIPMKELNYFDDEDLGSCDRLIKESYRDRLLIVSVLVREYSIV</sequence>